<dbReference type="Pfam" id="PF01091">
    <property type="entry name" value="PTN_MK_C"/>
    <property type="match status" value="1"/>
</dbReference>
<feature type="domain" description="Pleiotrophin/Midkine C-terminal" evidence="3">
    <location>
        <begin position="528"/>
        <end position="570"/>
    </location>
</feature>
<reference evidence="5" key="1">
    <citation type="submission" date="2022-11" db="UniProtKB">
        <authorList>
            <consortium name="WormBaseParasite"/>
        </authorList>
    </citation>
    <scope>IDENTIFICATION</scope>
</reference>
<dbReference type="GO" id="GO:0008083">
    <property type="term" value="F:growth factor activity"/>
    <property type="evidence" value="ECO:0007669"/>
    <property type="project" value="InterPro"/>
</dbReference>
<organism evidence="4 5">
    <name type="scientific">Plectus sambesii</name>
    <dbReference type="NCBI Taxonomy" id="2011161"/>
    <lineage>
        <taxon>Eukaryota</taxon>
        <taxon>Metazoa</taxon>
        <taxon>Ecdysozoa</taxon>
        <taxon>Nematoda</taxon>
        <taxon>Chromadorea</taxon>
        <taxon>Plectida</taxon>
        <taxon>Plectina</taxon>
        <taxon>Plectoidea</taxon>
        <taxon>Plectidae</taxon>
        <taxon>Plectus</taxon>
    </lineage>
</organism>
<dbReference type="GO" id="GO:0004601">
    <property type="term" value="F:peroxidase activity"/>
    <property type="evidence" value="ECO:0007669"/>
    <property type="project" value="UniProtKB-KW"/>
</dbReference>
<dbReference type="InterPro" id="IPR019791">
    <property type="entry name" value="Haem_peroxidase_animal"/>
</dbReference>
<keyword evidence="1" id="KW-0575">Peroxidase</keyword>
<dbReference type="GO" id="GO:0046872">
    <property type="term" value="F:metal ion binding"/>
    <property type="evidence" value="ECO:0007669"/>
    <property type="project" value="UniProtKB-KW"/>
</dbReference>
<dbReference type="Pfam" id="PF03098">
    <property type="entry name" value="An_peroxidase"/>
    <property type="match status" value="1"/>
</dbReference>
<dbReference type="GO" id="GO:0020037">
    <property type="term" value="F:heme binding"/>
    <property type="evidence" value="ECO:0007669"/>
    <property type="project" value="InterPro"/>
</dbReference>
<proteinExistence type="predicted"/>
<feature type="binding site" description="axial binding residue" evidence="2">
    <location>
        <position position="385"/>
    </location>
    <ligand>
        <name>heme b</name>
        <dbReference type="ChEBI" id="CHEBI:60344"/>
    </ligand>
    <ligandPart>
        <name>Fe</name>
        <dbReference type="ChEBI" id="CHEBI:18248"/>
    </ligandPart>
</feature>
<keyword evidence="2" id="KW-0479">Metal-binding</keyword>
<protein>
    <submittedName>
        <fullName evidence="5">Pleiotrophin/Midkine C-terminal domain-containing protein</fullName>
    </submittedName>
</protein>
<dbReference type="WBParaSite" id="PSAMB.scaffold22size113857.g345.t1">
    <property type="protein sequence ID" value="PSAMB.scaffold22size113857.g345.t1"/>
    <property type="gene ID" value="PSAMB.scaffold22size113857.g345"/>
</dbReference>
<keyword evidence="4" id="KW-1185">Reference proteome</keyword>
<keyword evidence="2" id="KW-0408">Iron</keyword>
<keyword evidence="2" id="KW-0349">Heme</keyword>
<dbReference type="PANTHER" id="PTHR11475">
    <property type="entry name" value="OXIDASE/PEROXIDASE"/>
    <property type="match status" value="1"/>
</dbReference>
<dbReference type="PANTHER" id="PTHR11475:SF58">
    <property type="entry name" value="PEROXIDASIN"/>
    <property type="match status" value="1"/>
</dbReference>
<evidence type="ECO:0000313" key="4">
    <source>
        <dbReference type="Proteomes" id="UP000887566"/>
    </source>
</evidence>
<accession>A0A914VRB5</accession>
<dbReference type="Gene3D" id="1.10.640.10">
    <property type="entry name" value="Haem peroxidase domain superfamily, animal type"/>
    <property type="match status" value="1"/>
</dbReference>
<dbReference type="Gene3D" id="2.30.90.10">
    <property type="entry name" value="Heparin-binding Growth Factor, Midkine, Chain A- C-terminal Domain"/>
    <property type="match status" value="1"/>
</dbReference>
<sequence>MYLRAPIAFRLVPISALLPSPWVVRLAQSRPLHRSRGSDFLSDHTQRRSVDQCEAAESPAVCNELDIHLRQRTYDGTCNNLRNFHWGASSTPLLRLLPAEYEDGTGSPIGFFDLRYSGYRKANPREVSQEVIAAKKIENDIRNTAILGHWGQFQAHDLSHSFEMAANCTTASFEREMCFNIDIPTSDRRIPQFETFPFMRSQSCAERSRRQQLNMVTAFMDGSHVYGSNEAVAQLLRDSDGLLRENIQYRSPGGLAYLPFDSEPSENTPCHRNKSQSSIHCFLAGDRRTNEQLMLLSLHTLFFREHNRIAKELKLINPEWSAETIYQEARKIIGAIIQKITFDDWLPIIIGPVGMALVGEYKGYKPDTNAGVENAVATAAMRFGHGLMVPVLRRLDPNFNPIPEGDVQLRDAFFAPHKLLEEGGIDPLLRGAVAAPTKDIVPDGIVNSELTDHLFPNFHRFALDLPALNIQRGRDHALPPYNAYRELCGLHRIATWDALKPESRDAKAVDRLAELYGHPECSSQDCLCRYRLGSWGRCDVATGKQDRVDQLVSGSFPPCTNSRTITRRCSGPIPRAFVSPIKQPVNGINVNLHFNDDALGQENMRLLNGNRKFGNLLNRRHDLFANMKSPLLDRTQFRDRSA</sequence>
<evidence type="ECO:0000256" key="2">
    <source>
        <dbReference type="PIRSR" id="PIRSR619791-2"/>
    </source>
</evidence>
<dbReference type="GO" id="GO:0006979">
    <property type="term" value="P:response to oxidative stress"/>
    <property type="evidence" value="ECO:0007669"/>
    <property type="project" value="InterPro"/>
</dbReference>
<evidence type="ECO:0000313" key="5">
    <source>
        <dbReference type="WBParaSite" id="PSAMB.scaffold22size113857.g345.t1"/>
    </source>
</evidence>
<dbReference type="PRINTS" id="PR00457">
    <property type="entry name" value="ANPEROXIDASE"/>
</dbReference>
<dbReference type="InterPro" id="IPR038130">
    <property type="entry name" value="PTN/MK_C_dom_sf"/>
</dbReference>
<dbReference type="InterPro" id="IPR037120">
    <property type="entry name" value="Haem_peroxidase_sf_animal"/>
</dbReference>
<evidence type="ECO:0000259" key="3">
    <source>
        <dbReference type="Pfam" id="PF01091"/>
    </source>
</evidence>
<dbReference type="Proteomes" id="UP000887566">
    <property type="component" value="Unplaced"/>
</dbReference>
<dbReference type="InterPro" id="IPR010255">
    <property type="entry name" value="Haem_peroxidase_sf"/>
</dbReference>
<dbReference type="InterPro" id="IPR020090">
    <property type="entry name" value="PTN/MK_C_dom"/>
</dbReference>
<keyword evidence="1" id="KW-0560">Oxidoreductase</keyword>
<evidence type="ECO:0000256" key="1">
    <source>
        <dbReference type="ARBA" id="ARBA00022559"/>
    </source>
</evidence>
<dbReference type="SUPFAM" id="SSF48113">
    <property type="entry name" value="Heme-dependent peroxidases"/>
    <property type="match status" value="1"/>
</dbReference>
<dbReference type="PROSITE" id="PS50292">
    <property type="entry name" value="PEROXIDASE_3"/>
    <property type="match status" value="1"/>
</dbReference>
<dbReference type="AlphaFoldDB" id="A0A914VRB5"/>
<name>A0A914VRB5_9BILA</name>